<dbReference type="InterPro" id="IPR001401">
    <property type="entry name" value="Dynamin_GTPase"/>
</dbReference>
<reference evidence="7 8" key="1">
    <citation type="submission" date="2016-02" db="EMBL/GenBank/DDBJ databases">
        <title>Biosynthesis of antibiotic leucinostatins and their inhibition on Phytophthora in bio-control Purpureocillium lilacinum.</title>
        <authorList>
            <person name="Wang G."/>
            <person name="Liu Z."/>
            <person name="Lin R."/>
            <person name="Li E."/>
            <person name="Mao Z."/>
            <person name="Ling J."/>
            <person name="Yin W."/>
            <person name="Xie B."/>
        </authorList>
    </citation>
    <scope>NUCLEOTIDE SEQUENCE [LARGE SCALE GENOMIC DNA]</scope>
    <source>
        <strain evidence="7">PLFJ-1</strain>
    </source>
</reference>
<evidence type="ECO:0000259" key="5">
    <source>
        <dbReference type="PROSITE" id="PS51388"/>
    </source>
</evidence>
<name>A0A179H6T4_PURLI</name>
<gene>
    <name evidence="7" type="ORF">VFPFJ_08253</name>
</gene>
<feature type="domain" description="Dynamin-type G" evidence="6">
    <location>
        <begin position="36"/>
        <end position="315"/>
    </location>
</feature>
<dbReference type="InterPro" id="IPR000375">
    <property type="entry name" value="Dynamin_stalk"/>
</dbReference>
<feature type="domain" description="GED" evidence="5">
    <location>
        <begin position="616"/>
        <end position="713"/>
    </location>
</feature>
<dbReference type="Pfam" id="PF00350">
    <property type="entry name" value="Dynamin_N"/>
    <property type="match status" value="1"/>
</dbReference>
<feature type="compositionally biased region" description="Polar residues" evidence="4">
    <location>
        <begin position="943"/>
        <end position="958"/>
    </location>
</feature>
<dbReference type="STRING" id="33203.A0A179H6T4"/>
<dbReference type="PANTHER" id="PTHR11566">
    <property type="entry name" value="DYNAMIN"/>
    <property type="match status" value="1"/>
</dbReference>
<dbReference type="InterPro" id="IPR045063">
    <property type="entry name" value="Dynamin_N"/>
</dbReference>
<dbReference type="InterPro" id="IPR020850">
    <property type="entry name" value="GED_dom"/>
</dbReference>
<keyword evidence="1" id="KW-0547">Nucleotide-binding</keyword>
<dbReference type="CDD" id="cd08771">
    <property type="entry name" value="DLP_1"/>
    <property type="match status" value="1"/>
</dbReference>
<dbReference type="EMBL" id="LSBI01000007">
    <property type="protein sequence ID" value="OAQ85864.1"/>
    <property type="molecule type" value="Genomic_DNA"/>
</dbReference>
<dbReference type="SMART" id="SM00053">
    <property type="entry name" value="DYNc"/>
    <property type="match status" value="1"/>
</dbReference>
<proteinExistence type="predicted"/>
<evidence type="ECO:0000256" key="1">
    <source>
        <dbReference type="ARBA" id="ARBA00022741"/>
    </source>
</evidence>
<dbReference type="SUPFAM" id="SSF52540">
    <property type="entry name" value="P-loop containing nucleoside triphosphate hydrolases"/>
    <property type="match status" value="1"/>
</dbReference>
<accession>A0A179H6T4</accession>
<evidence type="ECO:0000259" key="6">
    <source>
        <dbReference type="PROSITE" id="PS51718"/>
    </source>
</evidence>
<dbReference type="GO" id="GO:0005874">
    <property type="term" value="C:microtubule"/>
    <property type="evidence" value="ECO:0007669"/>
    <property type="project" value="TreeGrafter"/>
</dbReference>
<feature type="compositionally biased region" description="Polar residues" evidence="4">
    <location>
        <begin position="770"/>
        <end position="792"/>
    </location>
</feature>
<evidence type="ECO:0000313" key="7">
    <source>
        <dbReference type="EMBL" id="OAQ85864.1"/>
    </source>
</evidence>
<dbReference type="AlphaFoldDB" id="A0A179H6T4"/>
<dbReference type="InterPro" id="IPR030381">
    <property type="entry name" value="G_DYNAMIN_dom"/>
</dbReference>
<keyword evidence="3" id="KW-0175">Coiled coil</keyword>
<evidence type="ECO:0000313" key="8">
    <source>
        <dbReference type="Proteomes" id="UP000078340"/>
    </source>
</evidence>
<evidence type="ECO:0000256" key="2">
    <source>
        <dbReference type="ARBA" id="ARBA00023134"/>
    </source>
</evidence>
<dbReference type="OMA" id="QSKPWEG"/>
<dbReference type="GO" id="GO:0005525">
    <property type="term" value="F:GTP binding"/>
    <property type="evidence" value="ECO:0007669"/>
    <property type="project" value="InterPro"/>
</dbReference>
<dbReference type="InterPro" id="IPR027417">
    <property type="entry name" value="P-loop_NTPase"/>
</dbReference>
<dbReference type="GO" id="GO:0000266">
    <property type="term" value="P:mitochondrial fission"/>
    <property type="evidence" value="ECO:0007669"/>
    <property type="project" value="TreeGrafter"/>
</dbReference>
<dbReference type="Proteomes" id="UP000078340">
    <property type="component" value="Unassembled WGS sequence"/>
</dbReference>
<protein>
    <submittedName>
        <fullName evidence="7">Dynamin family protein</fullName>
    </submittedName>
</protein>
<dbReference type="GO" id="GO:0005739">
    <property type="term" value="C:mitochondrion"/>
    <property type="evidence" value="ECO:0007669"/>
    <property type="project" value="TreeGrafter"/>
</dbReference>
<feature type="region of interest" description="Disordered" evidence="4">
    <location>
        <begin position="829"/>
        <end position="958"/>
    </location>
</feature>
<dbReference type="GO" id="GO:0006897">
    <property type="term" value="P:endocytosis"/>
    <property type="evidence" value="ECO:0007669"/>
    <property type="project" value="TreeGrafter"/>
</dbReference>
<dbReference type="GO" id="GO:0048312">
    <property type="term" value="P:intracellular distribution of mitochondria"/>
    <property type="evidence" value="ECO:0007669"/>
    <property type="project" value="TreeGrafter"/>
</dbReference>
<feature type="compositionally biased region" description="Polar residues" evidence="4">
    <location>
        <begin position="858"/>
        <end position="867"/>
    </location>
</feature>
<feature type="compositionally biased region" description="Low complexity" evidence="4">
    <location>
        <begin position="834"/>
        <end position="844"/>
    </location>
</feature>
<dbReference type="GO" id="GO:0016559">
    <property type="term" value="P:peroxisome fission"/>
    <property type="evidence" value="ECO:0007669"/>
    <property type="project" value="TreeGrafter"/>
</dbReference>
<dbReference type="GO" id="GO:0003924">
    <property type="term" value="F:GTPase activity"/>
    <property type="evidence" value="ECO:0007669"/>
    <property type="project" value="InterPro"/>
</dbReference>
<dbReference type="GO" id="GO:0016020">
    <property type="term" value="C:membrane"/>
    <property type="evidence" value="ECO:0007669"/>
    <property type="project" value="TreeGrafter"/>
</dbReference>
<comment type="caution">
    <text evidence="7">The sequence shown here is derived from an EMBL/GenBank/DDBJ whole genome shotgun (WGS) entry which is preliminary data.</text>
</comment>
<evidence type="ECO:0000256" key="3">
    <source>
        <dbReference type="SAM" id="Coils"/>
    </source>
</evidence>
<feature type="compositionally biased region" description="Low complexity" evidence="4">
    <location>
        <begin position="720"/>
        <end position="769"/>
    </location>
</feature>
<dbReference type="Pfam" id="PF01031">
    <property type="entry name" value="Dynamin_M"/>
    <property type="match status" value="1"/>
</dbReference>
<feature type="compositionally biased region" description="Low complexity" evidence="4">
    <location>
        <begin position="872"/>
        <end position="912"/>
    </location>
</feature>
<evidence type="ECO:0000256" key="4">
    <source>
        <dbReference type="SAM" id="MobiDB-lite"/>
    </source>
</evidence>
<keyword evidence="2" id="KW-0342">GTP-binding</keyword>
<dbReference type="Gene3D" id="3.40.50.300">
    <property type="entry name" value="P-loop containing nucleotide triphosphate hydrolases"/>
    <property type="match status" value="1"/>
</dbReference>
<dbReference type="PRINTS" id="PR00195">
    <property type="entry name" value="DYNAMIN"/>
</dbReference>
<organism evidence="7 8">
    <name type="scientific">Purpureocillium lilacinum</name>
    <name type="common">Paecilomyces lilacinus</name>
    <dbReference type="NCBI Taxonomy" id="33203"/>
    <lineage>
        <taxon>Eukaryota</taxon>
        <taxon>Fungi</taxon>
        <taxon>Dikarya</taxon>
        <taxon>Ascomycota</taxon>
        <taxon>Pezizomycotina</taxon>
        <taxon>Sordariomycetes</taxon>
        <taxon>Hypocreomycetidae</taxon>
        <taxon>Hypocreales</taxon>
        <taxon>Ophiocordycipitaceae</taxon>
        <taxon>Purpureocillium</taxon>
    </lineage>
</organism>
<feature type="region of interest" description="Disordered" evidence="4">
    <location>
        <begin position="720"/>
        <end position="795"/>
    </location>
</feature>
<dbReference type="InterPro" id="IPR022812">
    <property type="entry name" value="Dynamin"/>
</dbReference>
<dbReference type="PROSITE" id="PS51388">
    <property type="entry name" value="GED"/>
    <property type="match status" value="1"/>
</dbReference>
<dbReference type="PANTHER" id="PTHR11566:SF149">
    <property type="entry name" value="GTPASE, PUTATIVE (AFU_ORTHOLOGUE AFUA_6G11890)-RELATED"/>
    <property type="match status" value="1"/>
</dbReference>
<dbReference type="GO" id="GO:0008017">
    <property type="term" value="F:microtubule binding"/>
    <property type="evidence" value="ECO:0007669"/>
    <property type="project" value="TreeGrafter"/>
</dbReference>
<sequence>MANPLSSSVLDELNTAEAKALHEITHKLSSCGVGKIVNLPQIIVVGEQSAGKSSVLEAISRVRFPVHNDICTRFATELVLRQARQTRVDVSVRFDDKSKAPKAFQKTGFNEDDLPGIIKEAKACMGIAATGKDFSRDVLRLEIEGPNMYPLTLVDLPGIFHVSTDQQSEPGRETVNRIVESYMQKKNSIILVVIPASNQLANNYALKVVMQVDPKRKRTLGVITKPDCTRPGSSDERKYIQLAKNQETTHKLKLGWHVLRNRSEDEENLDDRDALEESFFEETAWRSLYAEDRGIVSLRKKLSKVLYKHIRENIHGVIDDIEGKLRERQTELGRLGRPRSKPEEMRSFLLTIAGEFQRLARDGIHGQYSDRFFGDLDTTENKFRALLRNFNRAFDYVLATKGSTLTISPPDGAELPPTKPPAFLTEFLEAYPYEFPDPTPISRQVLNEQLQRQAASNQGREFPGLPNRELVTQLFQKQALPWGAIAQFHIKQVTLVAKAFVDQLFRHVLGPPDASATTEAILRICVDRFFAEKERTLQSKMEELLRPYTRGYAMPLDSDFHRTRLERSRRQVTVAASKLINAQPEDVFTPWKEKAREAVSNLVMDEESPFGSEFGTEVVIDMMETYYEVSICHAMSLRTFTDNIVNLAIEGCLVCDIPDILTPTKVDGMTNEELEELAAETDDAQSRRDHLQAEIEILREVIHSARPAVAAPAVQVSAFTDTSRAASRSTSSTPARVRTPRSPSRAVSPAPSGGLSPAAATGRAPSASANSPCRTASPTPSGGLATTITGGSSEHKKLISPGDLWLSYNALDGNLFSFDSKDKQPSYSLGPFGSTGASSSNGSSVTRAGQPASPLNLFPTTPAVSSDNAKESSSQTSTSASTTAATSQAKKSASSSGSSGGSTVTPGASTSSLSEGKRPASSSATPGAANSAKAASLFPNPTPSNTWSKGKANSISTQGVSLRERLADPSQQHIDRHFERTDKVGSGYLASDETFKHICTVEGYSCYSPEEMRLERYKGLWKESTLD</sequence>
<feature type="coiled-coil region" evidence="3">
    <location>
        <begin position="674"/>
        <end position="701"/>
    </location>
</feature>
<dbReference type="PROSITE" id="PS51718">
    <property type="entry name" value="G_DYNAMIN_2"/>
    <property type="match status" value="1"/>
</dbReference>